<dbReference type="EMBL" id="CAJOBI010001968">
    <property type="protein sequence ID" value="CAF3908117.1"/>
    <property type="molecule type" value="Genomic_DNA"/>
</dbReference>
<evidence type="ECO:0000313" key="4">
    <source>
        <dbReference type="Proteomes" id="UP000681967"/>
    </source>
</evidence>
<gene>
    <name evidence="3" type="ORF">BYL167_LOCUS21558</name>
    <name evidence="2" type="ORF">SMN809_LOCUS7002</name>
</gene>
<sequence length="34" mass="3891">PTLRIYSVPENSFESEGDTSDDDDNEQPHEQPQN</sequence>
<dbReference type="EMBL" id="CAJOBH010009884">
    <property type="protein sequence ID" value="CAF4151502.1"/>
    <property type="molecule type" value="Genomic_DNA"/>
</dbReference>
<proteinExistence type="predicted"/>
<feature type="non-terminal residue" evidence="3">
    <location>
        <position position="34"/>
    </location>
</feature>
<accession>A0A8S2RAV5</accession>
<evidence type="ECO:0000313" key="2">
    <source>
        <dbReference type="EMBL" id="CAF3908117.1"/>
    </source>
</evidence>
<dbReference type="Proteomes" id="UP000676336">
    <property type="component" value="Unassembled WGS sequence"/>
</dbReference>
<dbReference type="Proteomes" id="UP000681967">
    <property type="component" value="Unassembled WGS sequence"/>
</dbReference>
<organism evidence="3 4">
    <name type="scientific">Rotaria magnacalcarata</name>
    <dbReference type="NCBI Taxonomy" id="392030"/>
    <lineage>
        <taxon>Eukaryota</taxon>
        <taxon>Metazoa</taxon>
        <taxon>Spiralia</taxon>
        <taxon>Gnathifera</taxon>
        <taxon>Rotifera</taxon>
        <taxon>Eurotatoria</taxon>
        <taxon>Bdelloidea</taxon>
        <taxon>Philodinida</taxon>
        <taxon>Philodinidae</taxon>
        <taxon>Rotaria</taxon>
    </lineage>
</organism>
<name>A0A8S2RAV5_9BILA</name>
<feature type="region of interest" description="Disordered" evidence="1">
    <location>
        <begin position="1"/>
        <end position="34"/>
    </location>
</feature>
<feature type="compositionally biased region" description="Acidic residues" evidence="1">
    <location>
        <begin position="13"/>
        <end position="25"/>
    </location>
</feature>
<evidence type="ECO:0000256" key="1">
    <source>
        <dbReference type="SAM" id="MobiDB-lite"/>
    </source>
</evidence>
<protein>
    <submittedName>
        <fullName evidence="3">Uncharacterized protein</fullName>
    </submittedName>
</protein>
<evidence type="ECO:0000313" key="3">
    <source>
        <dbReference type="EMBL" id="CAF4151502.1"/>
    </source>
</evidence>
<comment type="caution">
    <text evidence="3">The sequence shown here is derived from an EMBL/GenBank/DDBJ whole genome shotgun (WGS) entry which is preliminary data.</text>
</comment>
<dbReference type="AlphaFoldDB" id="A0A8S2RAV5"/>
<reference evidence="3" key="1">
    <citation type="submission" date="2021-02" db="EMBL/GenBank/DDBJ databases">
        <authorList>
            <person name="Nowell W R."/>
        </authorList>
    </citation>
    <scope>NUCLEOTIDE SEQUENCE</scope>
</reference>